<dbReference type="SUPFAM" id="SSF52980">
    <property type="entry name" value="Restriction endonuclease-like"/>
    <property type="match status" value="1"/>
</dbReference>
<evidence type="ECO:0000313" key="3">
    <source>
        <dbReference type="Proteomes" id="UP000078148"/>
    </source>
</evidence>
<reference evidence="2 3" key="2">
    <citation type="journal article" date="2016" name="Int. J. Syst. Evol. Microbiol.">
        <title>Paenibacillus bovis sp. nov., isolated from raw yak (Bos grunniens) milk.</title>
        <authorList>
            <person name="Gao C."/>
            <person name="Han J."/>
            <person name="Liu Z."/>
            <person name="Xu X."/>
            <person name="Hang F."/>
            <person name="Wu Z."/>
        </authorList>
    </citation>
    <scope>NUCLEOTIDE SEQUENCE [LARGE SCALE GENOMIC DNA]</scope>
    <source>
        <strain evidence="2 3">BD3526</strain>
    </source>
</reference>
<organism evidence="2 3">
    <name type="scientific">Paenibacillus bovis</name>
    <dbReference type="NCBI Taxonomy" id="1616788"/>
    <lineage>
        <taxon>Bacteria</taxon>
        <taxon>Bacillati</taxon>
        <taxon>Bacillota</taxon>
        <taxon>Bacilli</taxon>
        <taxon>Bacillales</taxon>
        <taxon>Paenibacillaceae</taxon>
        <taxon>Paenibacillus</taxon>
    </lineage>
</organism>
<accession>A0A172ZJN5</accession>
<proteinExistence type="predicted"/>
<reference evidence="3" key="1">
    <citation type="submission" date="2015-10" db="EMBL/GenBank/DDBJ databases">
        <title>Genome of Paenibacillus bovis sp. nov.</title>
        <authorList>
            <person name="Wu Z."/>
            <person name="Gao C."/>
            <person name="Liu Z."/>
            <person name="Zheng H."/>
        </authorList>
    </citation>
    <scope>NUCLEOTIDE SEQUENCE [LARGE SCALE GENOMIC DNA]</scope>
    <source>
        <strain evidence="3">BD3526</strain>
    </source>
</reference>
<gene>
    <name evidence="2" type="ORF">AR543_18775</name>
</gene>
<dbReference type="GO" id="GO:0009307">
    <property type="term" value="P:DNA restriction-modification system"/>
    <property type="evidence" value="ECO:0007669"/>
    <property type="project" value="InterPro"/>
</dbReference>
<evidence type="ECO:0000259" key="1">
    <source>
        <dbReference type="Pfam" id="PF04471"/>
    </source>
</evidence>
<protein>
    <recommendedName>
        <fullName evidence="1">Restriction endonuclease type IV Mrr domain-containing protein</fullName>
    </recommendedName>
</protein>
<dbReference type="EMBL" id="CP013023">
    <property type="protein sequence ID" value="ANF97856.1"/>
    <property type="molecule type" value="Genomic_DNA"/>
</dbReference>
<dbReference type="Pfam" id="PF04471">
    <property type="entry name" value="Mrr_cat"/>
    <property type="match status" value="1"/>
</dbReference>
<keyword evidence="3" id="KW-1185">Reference proteome</keyword>
<dbReference type="GO" id="GO:0004519">
    <property type="term" value="F:endonuclease activity"/>
    <property type="evidence" value="ECO:0007669"/>
    <property type="project" value="InterPro"/>
</dbReference>
<dbReference type="Proteomes" id="UP000078148">
    <property type="component" value="Chromosome"/>
</dbReference>
<name>A0A172ZJN5_9BACL</name>
<dbReference type="InterPro" id="IPR007560">
    <property type="entry name" value="Restrct_endonuc_IV_Mrr"/>
</dbReference>
<dbReference type="GO" id="GO:0003677">
    <property type="term" value="F:DNA binding"/>
    <property type="evidence" value="ECO:0007669"/>
    <property type="project" value="InterPro"/>
</dbReference>
<dbReference type="InterPro" id="IPR011335">
    <property type="entry name" value="Restrct_endonuc-II-like"/>
</dbReference>
<dbReference type="KEGG" id="pbv:AR543_18775"/>
<evidence type="ECO:0000313" key="2">
    <source>
        <dbReference type="EMBL" id="ANF97856.1"/>
    </source>
</evidence>
<sequence>MLLNNNDRDEIMPILDFKEIAQANLTNGLQDTFEMFARDFFMMLGFEIKDGPDRGQDGGRDLIISEKREGIIGDTEIDWLVSCKHKAHSGSAVQSNDEIDIKGRVETFGAQGFIGFYSTIISSPLGRNLEGLKRHFDVKVFDREIIEKMILENPKGKTIAKRYFPVSFSK</sequence>
<feature type="domain" description="Restriction endonuclease type IV Mrr" evidence="1">
    <location>
        <begin position="31"/>
        <end position="111"/>
    </location>
</feature>
<dbReference type="AlphaFoldDB" id="A0A172ZJN5"/>